<keyword evidence="3" id="KW-1185">Reference proteome</keyword>
<protein>
    <recommendedName>
        <fullName evidence="4">30S ribosomal protein THX</fullName>
    </recommendedName>
</protein>
<gene>
    <name evidence="2" type="ORF">SRIMR7_42665</name>
</gene>
<feature type="compositionally biased region" description="Polar residues" evidence="1">
    <location>
        <begin position="1"/>
        <end position="11"/>
    </location>
</feature>
<evidence type="ECO:0008006" key="4">
    <source>
        <dbReference type="Google" id="ProtNLM"/>
    </source>
</evidence>
<reference evidence="2 3" key="1">
    <citation type="submission" date="2022-03" db="EMBL/GenBank/DDBJ databases">
        <title>Complete genome of Streptomyces rimosus ssp. rimosus R7 (=ATCC 10970).</title>
        <authorList>
            <person name="Beganovic S."/>
            <person name="Ruckert C."/>
            <person name="Busche T."/>
            <person name="Kalinowski J."/>
            <person name="Wittmann C."/>
        </authorList>
    </citation>
    <scope>NUCLEOTIDE SEQUENCE [LARGE SCALE GENOMIC DNA]</scope>
    <source>
        <strain evidence="2 3">R7</strain>
        <plasmid evidence="2 3">pSRIMR7</plasmid>
    </source>
</reference>
<sequence length="42" mass="4671">MPKKATGSNRGRSAITGRFVKQSTVKRHPKTTVNESTKTKKK</sequence>
<dbReference type="Proteomes" id="UP000829494">
    <property type="component" value="Plasmid pSRIMR7"/>
</dbReference>
<accession>A0ABY3ZHQ0</accession>
<dbReference type="RefSeq" id="WP_003984045.1">
    <property type="nucleotide sequence ID" value="NZ_CP043496.1"/>
</dbReference>
<evidence type="ECO:0000313" key="3">
    <source>
        <dbReference type="Proteomes" id="UP000829494"/>
    </source>
</evidence>
<organism evidence="2 3">
    <name type="scientific">Streptomyces rimosus subsp. rimosus</name>
    <dbReference type="NCBI Taxonomy" id="132474"/>
    <lineage>
        <taxon>Bacteria</taxon>
        <taxon>Bacillati</taxon>
        <taxon>Actinomycetota</taxon>
        <taxon>Actinomycetes</taxon>
        <taxon>Kitasatosporales</taxon>
        <taxon>Streptomycetaceae</taxon>
        <taxon>Streptomyces</taxon>
    </lineage>
</organism>
<keyword evidence="2" id="KW-0614">Plasmid</keyword>
<dbReference type="GeneID" id="80025459"/>
<proteinExistence type="predicted"/>
<evidence type="ECO:0000313" key="2">
    <source>
        <dbReference type="EMBL" id="UNZ08877.1"/>
    </source>
</evidence>
<geneLocation type="plasmid" evidence="2 3">
    <name>pSRIMR7</name>
</geneLocation>
<evidence type="ECO:0000256" key="1">
    <source>
        <dbReference type="SAM" id="MobiDB-lite"/>
    </source>
</evidence>
<name>A0ABY3ZHQ0_STRRM</name>
<feature type="region of interest" description="Disordered" evidence="1">
    <location>
        <begin position="1"/>
        <end position="42"/>
    </location>
</feature>
<dbReference type="EMBL" id="CP094299">
    <property type="protein sequence ID" value="UNZ08877.1"/>
    <property type="molecule type" value="Genomic_DNA"/>
</dbReference>